<evidence type="ECO:0000313" key="1">
    <source>
        <dbReference type="EMBL" id="KAI8426770.1"/>
    </source>
</evidence>
<comment type="caution">
    <text evidence="1">The sequence shown here is derived from an EMBL/GenBank/DDBJ whole genome shotgun (WGS) entry which is preliminary data.</text>
</comment>
<sequence>MSMVSNRLDLPGGRRKICLQERDTSHPSSDQDVTSHPASYEGQLHLTYNTGDSSLTCPANSGSRLQIHYRGYPNIKQWNTRHFEVNMTGSKLPKLGGFAEASFGSHTPIGQLLTSFDQQPLNVTAVVKETDGLTFVRVNNGAGMEFRSENFAWLLDSWTNMQIMKKFGIYRECRVEEYTVKSLFGKTEQPSVHNCYEFVALADCTSAPRFAVFRRLEHLSETYTIYSGGNYVTVTSPGKGQTVTVTINGVTECQGDCRYPSQEPFYDFKVTRLADFVKVHSRLSGVQLHYRHHDSVLLAPTLALSTSCGVCAGHPHSKQC</sequence>
<name>A0ACC0JRH5_CHOFU</name>
<evidence type="ECO:0000313" key="2">
    <source>
        <dbReference type="Proteomes" id="UP001064048"/>
    </source>
</evidence>
<gene>
    <name evidence="1" type="ORF">MSG28_014458</name>
</gene>
<dbReference type="Proteomes" id="UP001064048">
    <property type="component" value="Chromosome 26"/>
</dbReference>
<keyword evidence="2" id="KW-1185">Reference proteome</keyword>
<proteinExistence type="predicted"/>
<protein>
    <submittedName>
        <fullName evidence="1">Uncharacterized protein</fullName>
    </submittedName>
</protein>
<reference evidence="1 2" key="1">
    <citation type="journal article" date="2022" name="Genome Biol. Evol.">
        <title>The Spruce Budworm Genome: Reconstructing the Evolutionary History of Antifreeze Proteins.</title>
        <authorList>
            <person name="Beliveau C."/>
            <person name="Gagne P."/>
            <person name="Picq S."/>
            <person name="Vernygora O."/>
            <person name="Keeling C.I."/>
            <person name="Pinkney K."/>
            <person name="Doucet D."/>
            <person name="Wen F."/>
            <person name="Johnston J.S."/>
            <person name="Maaroufi H."/>
            <person name="Boyle B."/>
            <person name="Laroche J."/>
            <person name="Dewar K."/>
            <person name="Juretic N."/>
            <person name="Blackburn G."/>
            <person name="Nisole A."/>
            <person name="Brunet B."/>
            <person name="Brandao M."/>
            <person name="Lumley L."/>
            <person name="Duan J."/>
            <person name="Quan G."/>
            <person name="Lucarotti C.J."/>
            <person name="Roe A.D."/>
            <person name="Sperling F.A.H."/>
            <person name="Levesque R.C."/>
            <person name="Cusson M."/>
        </authorList>
    </citation>
    <scope>NUCLEOTIDE SEQUENCE [LARGE SCALE GENOMIC DNA]</scope>
    <source>
        <strain evidence="1">Glfc:IPQL:Cfum</strain>
    </source>
</reference>
<accession>A0ACC0JRH5</accession>
<organism evidence="1 2">
    <name type="scientific">Choristoneura fumiferana</name>
    <name type="common">Spruce budworm moth</name>
    <name type="synonym">Archips fumiferana</name>
    <dbReference type="NCBI Taxonomy" id="7141"/>
    <lineage>
        <taxon>Eukaryota</taxon>
        <taxon>Metazoa</taxon>
        <taxon>Ecdysozoa</taxon>
        <taxon>Arthropoda</taxon>
        <taxon>Hexapoda</taxon>
        <taxon>Insecta</taxon>
        <taxon>Pterygota</taxon>
        <taxon>Neoptera</taxon>
        <taxon>Endopterygota</taxon>
        <taxon>Lepidoptera</taxon>
        <taxon>Glossata</taxon>
        <taxon>Ditrysia</taxon>
        <taxon>Tortricoidea</taxon>
        <taxon>Tortricidae</taxon>
        <taxon>Tortricinae</taxon>
        <taxon>Choristoneura</taxon>
    </lineage>
</organism>
<dbReference type="EMBL" id="CM046126">
    <property type="protein sequence ID" value="KAI8426770.1"/>
    <property type="molecule type" value="Genomic_DNA"/>
</dbReference>